<comment type="similarity">
    <text evidence="10">Belongs to the PlsX family.</text>
</comment>
<name>A0A5M8FQG0_9GAMM</name>
<evidence type="ECO:0000313" key="13">
    <source>
        <dbReference type="Proteomes" id="UP000322981"/>
    </source>
</evidence>
<keyword evidence="12" id="KW-0012">Acyltransferase</keyword>
<dbReference type="SUPFAM" id="SSF53659">
    <property type="entry name" value="Isocitrate/Isopropylmalate dehydrogenase-like"/>
    <property type="match status" value="2"/>
</dbReference>
<dbReference type="GO" id="GO:0008654">
    <property type="term" value="P:phospholipid biosynthetic process"/>
    <property type="evidence" value="ECO:0007669"/>
    <property type="project" value="UniProtKB-KW"/>
</dbReference>
<dbReference type="UniPathway" id="UPA00085"/>
<organism evidence="12 13">
    <name type="scientific">Thiohalocapsa marina</name>
    <dbReference type="NCBI Taxonomy" id="424902"/>
    <lineage>
        <taxon>Bacteria</taxon>
        <taxon>Pseudomonadati</taxon>
        <taxon>Pseudomonadota</taxon>
        <taxon>Gammaproteobacteria</taxon>
        <taxon>Chromatiales</taxon>
        <taxon>Chromatiaceae</taxon>
        <taxon>Thiohalocapsa</taxon>
    </lineage>
</organism>
<evidence type="ECO:0000256" key="4">
    <source>
        <dbReference type="ARBA" id="ARBA00022679"/>
    </source>
</evidence>
<evidence type="ECO:0000256" key="11">
    <source>
        <dbReference type="SAM" id="MobiDB-lite"/>
    </source>
</evidence>
<keyword evidence="2 10" id="KW-0963">Cytoplasm</keyword>
<dbReference type="PANTHER" id="PTHR30100:SF1">
    <property type="entry name" value="PHOSPHATE ACYLTRANSFERASE"/>
    <property type="match status" value="1"/>
</dbReference>
<dbReference type="OrthoDB" id="9806408at2"/>
<evidence type="ECO:0000256" key="2">
    <source>
        <dbReference type="ARBA" id="ARBA00022490"/>
    </source>
</evidence>
<evidence type="ECO:0000256" key="5">
    <source>
        <dbReference type="ARBA" id="ARBA00023098"/>
    </source>
</evidence>
<comment type="catalytic activity">
    <reaction evidence="1 10">
        <text>a fatty acyl-[ACP] + phosphate = an acyl phosphate + holo-[ACP]</text>
        <dbReference type="Rhea" id="RHEA:42292"/>
        <dbReference type="Rhea" id="RHEA-COMP:9685"/>
        <dbReference type="Rhea" id="RHEA-COMP:14125"/>
        <dbReference type="ChEBI" id="CHEBI:43474"/>
        <dbReference type="ChEBI" id="CHEBI:59918"/>
        <dbReference type="ChEBI" id="CHEBI:64479"/>
        <dbReference type="ChEBI" id="CHEBI:138651"/>
        <dbReference type="EC" id="2.3.1.274"/>
    </reaction>
</comment>
<keyword evidence="6 10" id="KW-0594">Phospholipid biosynthesis</keyword>
<evidence type="ECO:0000256" key="9">
    <source>
        <dbReference type="ARBA" id="ARBA00046608"/>
    </source>
</evidence>
<keyword evidence="3 10" id="KW-0444">Lipid biosynthesis</keyword>
<dbReference type="NCBIfam" id="TIGR00182">
    <property type="entry name" value="plsX"/>
    <property type="match status" value="1"/>
</dbReference>
<comment type="caution">
    <text evidence="12">The sequence shown here is derived from an EMBL/GenBank/DDBJ whole genome shotgun (WGS) entry which is preliminary data.</text>
</comment>
<accession>A0A5M8FQG0</accession>
<evidence type="ECO:0000313" key="12">
    <source>
        <dbReference type="EMBL" id="KAA6186320.1"/>
    </source>
</evidence>
<gene>
    <name evidence="10 12" type="primary">plsX</name>
    <name evidence="12" type="ORF">F2Q65_05855</name>
</gene>
<dbReference type="GO" id="GO:0005737">
    <property type="term" value="C:cytoplasm"/>
    <property type="evidence" value="ECO:0007669"/>
    <property type="project" value="UniProtKB-SubCell"/>
</dbReference>
<feature type="region of interest" description="Disordered" evidence="11">
    <location>
        <begin position="33"/>
        <end position="55"/>
    </location>
</feature>
<dbReference type="InterPro" id="IPR012281">
    <property type="entry name" value="Phospholipid_synth_PlsX-like"/>
</dbReference>
<reference evidence="12 13" key="1">
    <citation type="submission" date="2019-09" db="EMBL/GenBank/DDBJ databases">
        <title>Whole-genome sequence of the purple sulfur bacterium Thiohalocapsa marina DSM 19078.</title>
        <authorList>
            <person name="Kyndt J.A."/>
            <person name="Meyer T.E."/>
        </authorList>
    </citation>
    <scope>NUCLEOTIDE SEQUENCE [LARGE SCALE GENOMIC DNA]</scope>
    <source>
        <strain evidence="12 13">DSM 19078</strain>
    </source>
</reference>
<evidence type="ECO:0000256" key="10">
    <source>
        <dbReference type="HAMAP-Rule" id="MF_00019"/>
    </source>
</evidence>
<dbReference type="EMBL" id="VWXX01000005">
    <property type="protein sequence ID" value="KAA6186320.1"/>
    <property type="molecule type" value="Genomic_DNA"/>
</dbReference>
<evidence type="ECO:0000256" key="7">
    <source>
        <dbReference type="ARBA" id="ARBA00023264"/>
    </source>
</evidence>
<dbReference type="PIRSF" id="PIRSF002465">
    <property type="entry name" value="Phsphlp_syn_PlsX"/>
    <property type="match status" value="1"/>
</dbReference>
<sequence length="378" mass="39487">MKRRLTIALDAMGGDHGPKVVVPAAIAFLRQSAGRHDGSDRRGGGDADEGVGGSTDTLRDGVDLILVGQPEVLQPLLAEAGDVASRVRIHPASQVVGMDELPSKALRGKKDSSMRVAIDLVKDGTADACVSAGNTGALMATARFVLKTLPQIDRPAIMSAIPSVDGHTHVLDLGANVDCTAEHLFQFAVMGSELVKAVEGVEHPRVGLLNIGAEEIKGNDQVRGAHELLSASSLDYVGYVEGDGIYTGGVDVVVADGFVGNVALKSSEGVAKLLAHMLGQHFRKNFFTRLAALVAMPVLSAFKRAVDPRRYNGASLVGLRGIVVKSHGGADEIAFENAIRIAEKEIHANVIDRIEQQVSAQLGQRGSVGAVGHTAASA</sequence>
<keyword evidence="4 10" id="KW-0808">Transferase</keyword>
<dbReference type="Pfam" id="PF02504">
    <property type="entry name" value="FA_synthesis"/>
    <property type="match status" value="1"/>
</dbReference>
<comment type="function">
    <text evidence="10">Catalyzes the reversible formation of acyl-phosphate (acyl-PO(4)) from acyl-[acyl-carrier-protein] (acyl-ACP). This enzyme utilizes acyl-ACP as fatty acyl donor, but not acyl-CoA.</text>
</comment>
<dbReference type="InterPro" id="IPR003664">
    <property type="entry name" value="FA_synthesis"/>
</dbReference>
<dbReference type="RefSeq" id="WP_150091355.1">
    <property type="nucleotide sequence ID" value="NZ_VWXX01000005.1"/>
</dbReference>
<keyword evidence="5 10" id="KW-0443">Lipid metabolism</keyword>
<dbReference type="PANTHER" id="PTHR30100">
    <property type="entry name" value="FATTY ACID/PHOSPHOLIPID SYNTHESIS PROTEIN PLSX"/>
    <property type="match status" value="1"/>
</dbReference>
<evidence type="ECO:0000256" key="8">
    <source>
        <dbReference type="ARBA" id="ARBA00024069"/>
    </source>
</evidence>
<evidence type="ECO:0000256" key="3">
    <source>
        <dbReference type="ARBA" id="ARBA00022516"/>
    </source>
</evidence>
<dbReference type="AlphaFoldDB" id="A0A5M8FQG0"/>
<keyword evidence="13" id="KW-1185">Reference proteome</keyword>
<dbReference type="GO" id="GO:0006633">
    <property type="term" value="P:fatty acid biosynthetic process"/>
    <property type="evidence" value="ECO:0007669"/>
    <property type="project" value="UniProtKB-UniRule"/>
</dbReference>
<dbReference type="EC" id="2.3.1.274" evidence="8 10"/>
<comment type="subcellular location">
    <subcellularLocation>
        <location evidence="10">Cytoplasm</location>
    </subcellularLocation>
    <text evidence="10">Associated with the membrane possibly through PlsY.</text>
</comment>
<evidence type="ECO:0000256" key="1">
    <source>
        <dbReference type="ARBA" id="ARBA00001232"/>
    </source>
</evidence>
<dbReference type="Proteomes" id="UP000322981">
    <property type="component" value="Unassembled WGS sequence"/>
</dbReference>
<comment type="pathway">
    <text evidence="10">Lipid metabolism; phospholipid metabolism.</text>
</comment>
<comment type="subunit">
    <text evidence="9 10">Homodimer. Probably interacts with PlsY.</text>
</comment>
<dbReference type="GO" id="GO:0043811">
    <property type="term" value="F:phosphate:acyl-[acyl carrier protein] acyltransferase activity"/>
    <property type="evidence" value="ECO:0007669"/>
    <property type="project" value="UniProtKB-UniRule"/>
</dbReference>
<dbReference type="Gene3D" id="3.40.718.10">
    <property type="entry name" value="Isopropylmalate Dehydrogenase"/>
    <property type="match status" value="1"/>
</dbReference>
<keyword evidence="7 10" id="KW-1208">Phospholipid metabolism</keyword>
<dbReference type="HAMAP" id="MF_00019">
    <property type="entry name" value="PlsX"/>
    <property type="match status" value="1"/>
</dbReference>
<protein>
    <recommendedName>
        <fullName evidence="8 10">Phosphate acyltransferase</fullName>
        <ecNumber evidence="8 10">2.3.1.274</ecNumber>
    </recommendedName>
    <alternativeName>
        <fullName evidence="10">Acyl-ACP phosphotransacylase</fullName>
    </alternativeName>
    <alternativeName>
        <fullName evidence="10">Acyl-[acyl-carrier-protein]--phosphate acyltransferase</fullName>
    </alternativeName>
    <alternativeName>
        <fullName evidence="10">Phosphate-acyl-ACP acyltransferase</fullName>
    </alternativeName>
</protein>
<feature type="compositionally biased region" description="Basic and acidic residues" evidence="11">
    <location>
        <begin position="34"/>
        <end position="45"/>
    </location>
</feature>
<proteinExistence type="inferred from homology"/>
<evidence type="ECO:0000256" key="6">
    <source>
        <dbReference type="ARBA" id="ARBA00023209"/>
    </source>
</evidence>